<proteinExistence type="predicted"/>
<dbReference type="AlphaFoldDB" id="A0A099T1R6"/>
<dbReference type="InterPro" id="IPR027417">
    <property type="entry name" value="P-loop_NTPase"/>
</dbReference>
<dbReference type="SUPFAM" id="SSF52540">
    <property type="entry name" value="P-loop containing nucleoside triphosphate hydrolases"/>
    <property type="match status" value="1"/>
</dbReference>
<evidence type="ECO:0000259" key="1">
    <source>
        <dbReference type="Pfam" id="PF01637"/>
    </source>
</evidence>
<dbReference type="SUPFAM" id="SSF52980">
    <property type="entry name" value="Restriction endonuclease-like"/>
    <property type="match status" value="1"/>
</dbReference>
<dbReference type="PANTHER" id="PTHR34704">
    <property type="entry name" value="ATPASE"/>
    <property type="match status" value="1"/>
</dbReference>
<evidence type="ECO:0000313" key="4">
    <source>
        <dbReference type="Proteomes" id="UP000029859"/>
    </source>
</evidence>
<dbReference type="Proteomes" id="UP000029859">
    <property type="component" value="Unassembled WGS sequence"/>
</dbReference>
<accession>A0A099T1R6</accession>
<organism evidence="3 4">
    <name type="scientific">Methanococcoides methylutens</name>
    <dbReference type="NCBI Taxonomy" id="2226"/>
    <lineage>
        <taxon>Archaea</taxon>
        <taxon>Methanobacteriati</taxon>
        <taxon>Methanobacteriota</taxon>
        <taxon>Stenosarchaea group</taxon>
        <taxon>Methanomicrobia</taxon>
        <taxon>Methanosarcinales</taxon>
        <taxon>Methanosarcinaceae</taxon>
        <taxon>Methanococcoides</taxon>
    </lineage>
</organism>
<dbReference type="EMBL" id="JRHO01000014">
    <property type="protein sequence ID" value="KGK98078.1"/>
    <property type="molecule type" value="Genomic_DNA"/>
</dbReference>
<dbReference type="InterPro" id="IPR011335">
    <property type="entry name" value="Restrct_endonuc-II-like"/>
</dbReference>
<evidence type="ECO:0000313" key="3">
    <source>
        <dbReference type="EMBL" id="KGK98078.1"/>
    </source>
</evidence>
<sequence>MVRFFGRENELDMLKDIYDAPGSSMVVLYGRRRVGKTELSREFLKDRKGLYFFIETKSEELLLNDLEAGIETITGMRPRLESFDDLFPVLFGIEEKLVIVFDEFQNLAKVNPDLFSKFQKHWDSYHRENDHMFIMIGSYIGMMKKIFEESKEPLFGRATSILNIRPFTFAESYSFLSGMNPMDFEEAMKTYFILGGVPKYLLLSGQFHQPDAMQMFRKLFVEMKILLEEAKNILILEFGSEHKGYFSILEGIASGKSTPKEISDYTAIPPATVSKYLHELVHRYEIVRKEEPVTGGGKRNGRYFLDDNFFTFWFRFIHKYYGVFEIDPERAEQLVLKDINTYFGYAFEDVAKEILISCNKQGLLPLRFTDIGRWWSKDTEIDLIAFDRIEHEALFCEVKWKHLTETDARKIVTSLKKKSEKVSGKWNSHYCLIGKSIENKEELPFLTLDLADLEEHLKARI</sequence>
<reference evidence="3 4" key="1">
    <citation type="submission" date="2014-09" db="EMBL/GenBank/DDBJ databases">
        <title>Draft genome sequence of an obligately methylotrophic methanogen, Methanococcoides methylutens, isolated from marine sediment.</title>
        <authorList>
            <person name="Guan Y."/>
            <person name="Ngugi D.K."/>
            <person name="Blom J."/>
            <person name="Ali S."/>
            <person name="Ferry J.G."/>
            <person name="Stingl U."/>
        </authorList>
    </citation>
    <scope>NUCLEOTIDE SEQUENCE [LARGE SCALE GENOMIC DNA]</scope>
    <source>
        <strain evidence="3 4">DSM 2657</strain>
    </source>
</reference>
<dbReference type="Gene3D" id="3.40.50.300">
    <property type="entry name" value="P-loop containing nucleotide triphosphate hydrolases"/>
    <property type="match status" value="1"/>
</dbReference>
<dbReference type="InterPro" id="IPR011579">
    <property type="entry name" value="ATPase_dom"/>
</dbReference>
<dbReference type="SUPFAM" id="SSF46785">
    <property type="entry name" value="Winged helix' DNA-binding domain"/>
    <property type="match status" value="1"/>
</dbReference>
<dbReference type="InterPro" id="IPR036390">
    <property type="entry name" value="WH_DNA-bd_sf"/>
</dbReference>
<dbReference type="OrthoDB" id="132045at2157"/>
<feature type="domain" description="DUF234" evidence="2">
    <location>
        <begin position="313"/>
        <end position="411"/>
    </location>
</feature>
<dbReference type="GO" id="GO:0005524">
    <property type="term" value="F:ATP binding"/>
    <property type="evidence" value="ECO:0007669"/>
    <property type="project" value="InterPro"/>
</dbReference>
<dbReference type="PANTHER" id="PTHR34704:SF2">
    <property type="entry name" value="ATPASE"/>
    <property type="match status" value="1"/>
</dbReference>
<evidence type="ECO:0000259" key="2">
    <source>
        <dbReference type="Pfam" id="PF03008"/>
    </source>
</evidence>
<protein>
    <recommendedName>
        <fullName evidence="5">ATPase</fullName>
    </recommendedName>
</protein>
<dbReference type="InterPro" id="IPR004256">
    <property type="entry name" value="DUF234"/>
</dbReference>
<feature type="domain" description="ATPase" evidence="1">
    <location>
        <begin position="4"/>
        <end position="201"/>
    </location>
</feature>
<dbReference type="Pfam" id="PF03008">
    <property type="entry name" value="DUF234"/>
    <property type="match status" value="1"/>
</dbReference>
<comment type="caution">
    <text evidence="3">The sequence shown here is derived from an EMBL/GenBank/DDBJ whole genome shotgun (WGS) entry which is preliminary data.</text>
</comment>
<evidence type="ECO:0008006" key="5">
    <source>
        <dbReference type="Google" id="ProtNLM"/>
    </source>
</evidence>
<dbReference type="RefSeq" id="WP_048195321.1">
    <property type="nucleotide sequence ID" value="NZ_CAAGSM010000001.1"/>
</dbReference>
<keyword evidence="4" id="KW-1185">Reference proteome</keyword>
<dbReference type="Pfam" id="PF01637">
    <property type="entry name" value="ATPase_2"/>
    <property type="match status" value="1"/>
</dbReference>
<gene>
    <name evidence="3" type="ORF">LI82_10075</name>
</gene>
<name>A0A099T1R6_METMT</name>